<evidence type="ECO:0000313" key="1">
    <source>
        <dbReference type="EMBL" id="GET92196.1"/>
    </source>
</evidence>
<dbReference type="EMBL" id="BLBS01000054">
    <property type="protein sequence ID" value="GET92196.1"/>
    <property type="molecule type" value="Genomic_DNA"/>
</dbReference>
<dbReference type="AlphaFoldDB" id="A0A640KRE0"/>
<accession>A0A640KRE0</accession>
<name>A0A640KRE0_LEITA</name>
<sequence>MPSPPLGITAAPTKTAPTSSSCHLFQSLREYPRSLEHGNLHAWARSTAAQKVRDCLQAATTLTQRSEPTANASPDAAMLGPLPITNEEDVAVLRCQYDGLAAGESVLFKQLRGYGDTLQELRGWYRGELCTEQFRHELEVWLRTQEESRASLTDLYVQVHAVRYRLQRDLSNYLHMHALGVL</sequence>
<proteinExistence type="predicted"/>
<evidence type="ECO:0000313" key="2">
    <source>
        <dbReference type="Proteomes" id="UP000419144"/>
    </source>
</evidence>
<gene>
    <name evidence="1" type="ORF">LtaPh_3411800</name>
</gene>
<protein>
    <submittedName>
        <fullName evidence="1">Uncharacterized protein</fullName>
    </submittedName>
</protein>
<dbReference type="Proteomes" id="UP000419144">
    <property type="component" value="Unassembled WGS sequence"/>
</dbReference>
<dbReference type="VEuPathDB" id="TriTrypDB:LtaPh_3411800"/>
<keyword evidence="2" id="KW-1185">Reference proteome</keyword>
<comment type="caution">
    <text evidence="1">The sequence shown here is derived from an EMBL/GenBank/DDBJ whole genome shotgun (WGS) entry which is preliminary data.</text>
</comment>
<dbReference type="OrthoDB" id="263258at2759"/>
<reference evidence="1" key="1">
    <citation type="submission" date="2019-11" db="EMBL/GenBank/DDBJ databases">
        <title>Leishmania tarentolae CDS.</title>
        <authorList>
            <person name="Goto Y."/>
            <person name="Yamagishi J."/>
        </authorList>
    </citation>
    <scope>NUCLEOTIDE SEQUENCE [LARGE SCALE GENOMIC DNA]</scope>
    <source>
        <strain evidence="1">Parrot Tar II</strain>
    </source>
</reference>
<organism evidence="1 2">
    <name type="scientific">Leishmania tarentolae</name>
    <name type="common">Sauroleishmania tarentolae</name>
    <dbReference type="NCBI Taxonomy" id="5689"/>
    <lineage>
        <taxon>Eukaryota</taxon>
        <taxon>Discoba</taxon>
        <taxon>Euglenozoa</taxon>
        <taxon>Kinetoplastea</taxon>
        <taxon>Metakinetoplastina</taxon>
        <taxon>Trypanosomatida</taxon>
        <taxon>Trypanosomatidae</taxon>
        <taxon>Leishmaniinae</taxon>
        <taxon>Leishmania</taxon>
        <taxon>lizard Leishmania</taxon>
    </lineage>
</organism>